<feature type="region of interest" description="Disordered" evidence="1">
    <location>
        <begin position="66"/>
        <end position="85"/>
    </location>
</feature>
<reference evidence="2" key="1">
    <citation type="journal article" date="2021" name="Nat. Commun.">
        <title>Genetic determinants of endophytism in the Arabidopsis root mycobiome.</title>
        <authorList>
            <person name="Mesny F."/>
            <person name="Miyauchi S."/>
            <person name="Thiergart T."/>
            <person name="Pickel B."/>
            <person name="Atanasova L."/>
            <person name="Karlsson M."/>
            <person name="Huettel B."/>
            <person name="Barry K.W."/>
            <person name="Haridas S."/>
            <person name="Chen C."/>
            <person name="Bauer D."/>
            <person name="Andreopoulos W."/>
            <person name="Pangilinan J."/>
            <person name="LaButti K."/>
            <person name="Riley R."/>
            <person name="Lipzen A."/>
            <person name="Clum A."/>
            <person name="Drula E."/>
            <person name="Henrissat B."/>
            <person name="Kohler A."/>
            <person name="Grigoriev I.V."/>
            <person name="Martin F.M."/>
            <person name="Hacquard S."/>
        </authorList>
    </citation>
    <scope>NUCLEOTIDE SEQUENCE</scope>
    <source>
        <strain evidence="2">MPI-CAGE-AT-0023</strain>
    </source>
</reference>
<comment type="caution">
    <text evidence="2">The sequence shown here is derived from an EMBL/GenBank/DDBJ whole genome shotgun (WGS) entry which is preliminary data.</text>
</comment>
<keyword evidence="3" id="KW-1185">Reference proteome</keyword>
<dbReference type="EMBL" id="JAGMUX010000006">
    <property type="protein sequence ID" value="KAH7255109.1"/>
    <property type="molecule type" value="Genomic_DNA"/>
</dbReference>
<dbReference type="AlphaFoldDB" id="A0A9P9HCE6"/>
<evidence type="ECO:0000256" key="1">
    <source>
        <dbReference type="SAM" id="MobiDB-lite"/>
    </source>
</evidence>
<protein>
    <submittedName>
        <fullName evidence="2">Uncharacterized protein</fullName>
    </submittedName>
</protein>
<dbReference type="GeneID" id="70219881"/>
<dbReference type="Proteomes" id="UP000720189">
    <property type="component" value="Unassembled WGS sequence"/>
</dbReference>
<accession>A0A9P9HCE6</accession>
<proteinExistence type="predicted"/>
<name>A0A9P9HCE6_FUSRE</name>
<dbReference type="RefSeq" id="XP_046050678.1">
    <property type="nucleotide sequence ID" value="XM_046189927.1"/>
</dbReference>
<sequence length="170" mass="19187">MPSQASLDGCWLFVRGPRDMELRQPSEYWPYQLAPARHDSIDHDHISHLADLLVGLKAIIGANLRPSQGSSTVSSTPTRRLSVQGPFSSKSKWQFTLGRAVPPAYCYDMCSHRRRMNDVSRGTSWWTPEGKGVTAASISFGVTDEGKERMMLEHGPFELRRHKYALELDQ</sequence>
<organism evidence="2 3">
    <name type="scientific">Fusarium redolens</name>
    <dbReference type="NCBI Taxonomy" id="48865"/>
    <lineage>
        <taxon>Eukaryota</taxon>
        <taxon>Fungi</taxon>
        <taxon>Dikarya</taxon>
        <taxon>Ascomycota</taxon>
        <taxon>Pezizomycotina</taxon>
        <taxon>Sordariomycetes</taxon>
        <taxon>Hypocreomycetidae</taxon>
        <taxon>Hypocreales</taxon>
        <taxon>Nectriaceae</taxon>
        <taxon>Fusarium</taxon>
        <taxon>Fusarium redolens species complex</taxon>
    </lineage>
</organism>
<gene>
    <name evidence="2" type="ORF">BKA55DRAFT_537523</name>
</gene>
<evidence type="ECO:0000313" key="3">
    <source>
        <dbReference type="Proteomes" id="UP000720189"/>
    </source>
</evidence>
<evidence type="ECO:0000313" key="2">
    <source>
        <dbReference type="EMBL" id="KAH7255109.1"/>
    </source>
</evidence>